<reference evidence="2 3" key="1">
    <citation type="submission" date="2015-12" db="EMBL/GenBank/DDBJ databases">
        <title>Complete genome of Lacimicrobium alkaliphilum KCTC 32984.</title>
        <authorList>
            <person name="Kim S.-G."/>
            <person name="Lee Y.-J."/>
        </authorList>
    </citation>
    <scope>NUCLEOTIDE SEQUENCE [LARGE SCALE GENOMIC DNA]</scope>
    <source>
        <strain evidence="2 3">YelD216</strain>
    </source>
</reference>
<feature type="domain" description="Copper-binding protein MbnP-like" evidence="1">
    <location>
        <begin position="28"/>
        <end position="207"/>
    </location>
</feature>
<dbReference type="Proteomes" id="UP000068447">
    <property type="component" value="Chromosome"/>
</dbReference>
<dbReference type="EMBL" id="CP013650">
    <property type="protein sequence ID" value="ALS97407.1"/>
    <property type="molecule type" value="Genomic_DNA"/>
</dbReference>
<organism evidence="2 3">
    <name type="scientific">Lacimicrobium alkaliphilum</name>
    <dbReference type="NCBI Taxonomy" id="1526571"/>
    <lineage>
        <taxon>Bacteria</taxon>
        <taxon>Pseudomonadati</taxon>
        <taxon>Pseudomonadota</taxon>
        <taxon>Gammaproteobacteria</taxon>
        <taxon>Alteromonadales</taxon>
        <taxon>Alteromonadaceae</taxon>
        <taxon>Lacimicrobium</taxon>
    </lineage>
</organism>
<dbReference type="STRING" id="1526571.AT746_03370"/>
<protein>
    <recommendedName>
        <fullName evidence="1">Copper-binding protein MbnP-like domain-containing protein</fullName>
    </recommendedName>
</protein>
<keyword evidence="3" id="KW-1185">Reference proteome</keyword>
<name>A0A0U3ATI1_9ALTE</name>
<accession>A0A0U3ATI1</accession>
<dbReference type="KEGG" id="lal:AT746_03370"/>
<dbReference type="RefSeq" id="WP_062476424.1">
    <property type="nucleotide sequence ID" value="NZ_CP013650.1"/>
</dbReference>
<dbReference type="InterPro" id="IPR046863">
    <property type="entry name" value="MbnP-like_dom"/>
</dbReference>
<proteinExistence type="predicted"/>
<evidence type="ECO:0000259" key="1">
    <source>
        <dbReference type="Pfam" id="PF20243"/>
    </source>
</evidence>
<gene>
    <name evidence="2" type="ORF">AT746_03370</name>
</gene>
<evidence type="ECO:0000313" key="2">
    <source>
        <dbReference type="EMBL" id="ALS97407.1"/>
    </source>
</evidence>
<evidence type="ECO:0000313" key="3">
    <source>
        <dbReference type="Proteomes" id="UP000068447"/>
    </source>
</evidence>
<dbReference type="Pfam" id="PF20243">
    <property type="entry name" value="MbnP"/>
    <property type="match status" value="1"/>
</dbReference>
<dbReference type="AlphaFoldDB" id="A0A0U3ATI1"/>
<sequence length="238" mass="26838">MNNKLIILILLFVAVALGVLALKPAQTERLTLRFKPLVGTQPLVIESADYANPLGEGRFSVRNLRFFISNIELVADDYRHQVADSYHLLKFSQTANQDSVILTDIPAYQYHSLILNIGVDEQANHSIQLRGDLDPNSQMAWSWDAGYKFLVLEGGLVNDQQFTPLVYHVGFSENLRSLQFALNSRHLQEGVMTLSLDIEKLFDGVHKLDPAHLPGIKFDPDDARLMADNYAAMFRLVE</sequence>
<dbReference type="OrthoDB" id="64245at2"/>